<dbReference type="InterPro" id="IPR008143">
    <property type="entry name" value="Ala_DH/PNT_CS2"/>
</dbReference>
<feature type="domain" description="Alanine dehydrogenase/pyridine nucleotide transhydrogenase NAD(H)-binding" evidence="5">
    <location>
        <begin position="178"/>
        <end position="325"/>
    </location>
</feature>
<evidence type="ECO:0000256" key="4">
    <source>
        <dbReference type="ARBA" id="ARBA00023027"/>
    </source>
</evidence>
<sequence>MSKKATSPFSKQELLPQEETLEIQKQKGKLIIGIPKETHYQEKRVCLTPDAVAALTMHGHNFIIETGAGDGSNFSDSEYSEAGAKISYDVKEAFECNIILKVEPPSLDEIKLINPQSTLFSALQLKTQTKKYFEAIASKRITAVAFDYIRDDQGVYSIVKSLSEIAGTASILIASEIMSNDNEGNGLLLGNISGVPPTEVVILGAGTVGEFAARSAIGLGANVKVFDNSITKLRCLQRNLGRSIYTSTIQPKTLQKALMRCDVAIGALRGKSRSPVIVSEEMVQQMKNGSVIVDVSIDRGGCFDTSEVTTHKKPTFMKHGVIHYCVPNIPSRYSRTASVSISNIFTPYLLSIAEEGGFENAARLDKSLQKGMYFYHGILTNRTVADWFNLPFRDINLLFL</sequence>
<evidence type="ECO:0000256" key="1">
    <source>
        <dbReference type="ARBA" id="ARBA00005689"/>
    </source>
</evidence>
<dbReference type="EC" id="1.4.1.1" evidence="2"/>
<dbReference type="CDD" id="cd05305">
    <property type="entry name" value="L-AlaDH"/>
    <property type="match status" value="1"/>
</dbReference>
<dbReference type="GO" id="GO:0042853">
    <property type="term" value="P:L-alanine catabolic process"/>
    <property type="evidence" value="ECO:0007669"/>
    <property type="project" value="InterPro"/>
</dbReference>
<dbReference type="PANTHER" id="PTHR42795">
    <property type="entry name" value="ALANINE DEHYDROGENASE"/>
    <property type="match status" value="1"/>
</dbReference>
<evidence type="ECO:0000313" key="7">
    <source>
        <dbReference type="EMBL" id="AMC10035.1"/>
    </source>
</evidence>
<keyword evidence="4" id="KW-0520">NAD</keyword>
<evidence type="ECO:0000259" key="5">
    <source>
        <dbReference type="SMART" id="SM01002"/>
    </source>
</evidence>
<dbReference type="AlphaFoldDB" id="A0A0X8G4S7"/>
<dbReference type="InterPro" id="IPR036291">
    <property type="entry name" value="NAD(P)-bd_dom_sf"/>
</dbReference>
<protein>
    <recommendedName>
        <fullName evidence="2">alanine dehydrogenase</fullName>
        <ecNumber evidence="2">1.4.1.1</ecNumber>
    </recommendedName>
</protein>
<dbReference type="InterPro" id="IPR007886">
    <property type="entry name" value="AlaDH/PNT_N"/>
</dbReference>
<dbReference type="InterPro" id="IPR008141">
    <property type="entry name" value="Ala_DH"/>
</dbReference>
<evidence type="ECO:0000256" key="2">
    <source>
        <dbReference type="ARBA" id="ARBA00012897"/>
    </source>
</evidence>
<dbReference type="PATRIC" id="fig|1622118.3.peg.336"/>
<dbReference type="Pfam" id="PF01262">
    <property type="entry name" value="AlaDh_PNT_C"/>
    <property type="match status" value="1"/>
</dbReference>
<dbReference type="RefSeq" id="WP_068205753.1">
    <property type="nucleotide sequence ID" value="NZ_CP013355.1"/>
</dbReference>
<dbReference type="InterPro" id="IPR007698">
    <property type="entry name" value="AlaDH/PNT_NAD(H)-bd"/>
</dbReference>
<dbReference type="GO" id="GO:0000286">
    <property type="term" value="F:alanine dehydrogenase activity"/>
    <property type="evidence" value="ECO:0007669"/>
    <property type="project" value="UniProtKB-EC"/>
</dbReference>
<dbReference type="STRING" id="1622118.Lupro_01635"/>
<reference evidence="7 8" key="2">
    <citation type="journal article" date="2016" name="Int. J. Syst. Evol. Microbiol.">
        <title>Lutibacter profundi sp. nov., isolated from a deep-sea hydrothermal system on the Arctic Mid-Ocean Ridge and emended description of the genus Lutibacter.</title>
        <authorList>
            <person name="Le Moine Bauer S."/>
            <person name="Roalkvam I."/>
            <person name="Steen I.H."/>
            <person name="Dahle H."/>
        </authorList>
    </citation>
    <scope>NUCLEOTIDE SEQUENCE [LARGE SCALE GENOMIC DNA]</scope>
    <source>
        <strain evidence="7 8">LP1</strain>
    </source>
</reference>
<keyword evidence="3" id="KW-0560">Oxidoreductase</keyword>
<dbReference type="SUPFAM" id="SSF52283">
    <property type="entry name" value="Formate/glycerate dehydrogenase catalytic domain-like"/>
    <property type="match status" value="1"/>
</dbReference>
<feature type="domain" description="Alanine dehydrogenase/pyridine nucleotide transhydrogenase N-terminal" evidence="6">
    <location>
        <begin position="33"/>
        <end position="166"/>
    </location>
</feature>
<dbReference type="SMART" id="SM01002">
    <property type="entry name" value="AlaDh_PNT_C"/>
    <property type="match status" value="1"/>
</dbReference>
<gene>
    <name evidence="7" type="ORF">Lupro_01635</name>
</gene>
<dbReference type="Gene3D" id="3.40.50.720">
    <property type="entry name" value="NAD(P)-binding Rossmann-like Domain"/>
    <property type="match status" value="2"/>
</dbReference>
<accession>A0A0X8G4S7</accession>
<name>A0A0X8G4S7_9FLAO</name>
<dbReference type="EMBL" id="CP013355">
    <property type="protein sequence ID" value="AMC10035.1"/>
    <property type="molecule type" value="Genomic_DNA"/>
</dbReference>
<dbReference type="KEGG" id="lut:Lupro_01635"/>
<dbReference type="Proteomes" id="UP000059672">
    <property type="component" value="Chromosome"/>
</dbReference>
<keyword evidence="8" id="KW-1185">Reference proteome</keyword>
<comment type="similarity">
    <text evidence="1">Belongs to the AlaDH/PNT family.</text>
</comment>
<reference evidence="8" key="1">
    <citation type="submission" date="2015-12" db="EMBL/GenBank/DDBJ databases">
        <title>Complete genome sequence of Lutibacter profundus strain LP1.</title>
        <authorList>
            <person name="Wissuwa J."/>
            <person name="Le Moine Bauer S."/>
            <person name="Stokke R."/>
            <person name="Dahle H."/>
            <person name="Steen I.H."/>
        </authorList>
    </citation>
    <scope>NUCLEOTIDE SEQUENCE [LARGE SCALE GENOMIC DNA]</scope>
    <source>
        <strain evidence="8">LP1</strain>
    </source>
</reference>
<dbReference type="SMART" id="SM01003">
    <property type="entry name" value="AlaDh_PNT_N"/>
    <property type="match status" value="1"/>
</dbReference>
<evidence type="ECO:0000313" key="8">
    <source>
        <dbReference type="Proteomes" id="UP000059672"/>
    </source>
</evidence>
<dbReference type="OrthoDB" id="9804592at2"/>
<dbReference type="PROSITE" id="PS00837">
    <property type="entry name" value="ALADH_PNT_2"/>
    <property type="match status" value="1"/>
</dbReference>
<evidence type="ECO:0000259" key="6">
    <source>
        <dbReference type="SMART" id="SM01003"/>
    </source>
</evidence>
<dbReference type="SUPFAM" id="SSF51735">
    <property type="entry name" value="NAD(P)-binding Rossmann-fold domains"/>
    <property type="match status" value="1"/>
</dbReference>
<proteinExistence type="inferred from homology"/>
<evidence type="ECO:0000256" key="3">
    <source>
        <dbReference type="ARBA" id="ARBA00023002"/>
    </source>
</evidence>
<dbReference type="GO" id="GO:0005886">
    <property type="term" value="C:plasma membrane"/>
    <property type="evidence" value="ECO:0007669"/>
    <property type="project" value="TreeGrafter"/>
</dbReference>
<dbReference type="Pfam" id="PF05222">
    <property type="entry name" value="AlaDh_PNT_N"/>
    <property type="match status" value="1"/>
</dbReference>
<organism evidence="7 8">
    <name type="scientific">Lutibacter profundi</name>
    <dbReference type="NCBI Taxonomy" id="1622118"/>
    <lineage>
        <taxon>Bacteria</taxon>
        <taxon>Pseudomonadati</taxon>
        <taxon>Bacteroidota</taxon>
        <taxon>Flavobacteriia</taxon>
        <taxon>Flavobacteriales</taxon>
        <taxon>Flavobacteriaceae</taxon>
        <taxon>Lutibacter</taxon>
    </lineage>
</organism>
<dbReference type="PANTHER" id="PTHR42795:SF1">
    <property type="entry name" value="ALANINE DEHYDROGENASE"/>
    <property type="match status" value="1"/>
</dbReference>